<dbReference type="Proteomes" id="UP000563898">
    <property type="component" value="Unassembled WGS sequence"/>
</dbReference>
<accession>A0A846WS90</accession>
<comment type="caution">
    <text evidence="1">The sequence shown here is derived from an EMBL/GenBank/DDBJ whole genome shotgun (WGS) entry which is preliminary data.</text>
</comment>
<proteinExistence type="predicted"/>
<evidence type="ECO:0000313" key="2">
    <source>
        <dbReference type="Proteomes" id="UP000563898"/>
    </source>
</evidence>
<reference evidence="1 2" key="1">
    <citation type="submission" date="2020-04" db="EMBL/GenBank/DDBJ databases">
        <title>MicrobeNet Type strains.</title>
        <authorList>
            <person name="Nicholson A.C."/>
        </authorList>
    </citation>
    <scope>NUCLEOTIDE SEQUENCE [LARGE SCALE GENOMIC DNA]</scope>
    <source>
        <strain evidence="1 2">ATCC BAA-14</strain>
    </source>
</reference>
<organism evidence="1 2">
    <name type="scientific">Gordonia polyisoprenivorans</name>
    <dbReference type="NCBI Taxonomy" id="84595"/>
    <lineage>
        <taxon>Bacteria</taxon>
        <taxon>Bacillati</taxon>
        <taxon>Actinomycetota</taxon>
        <taxon>Actinomycetes</taxon>
        <taxon>Mycobacteriales</taxon>
        <taxon>Gordoniaceae</taxon>
        <taxon>Gordonia</taxon>
    </lineage>
</organism>
<evidence type="ECO:0000313" key="1">
    <source>
        <dbReference type="EMBL" id="NKY04459.1"/>
    </source>
</evidence>
<evidence type="ECO:0008006" key="3">
    <source>
        <dbReference type="Google" id="ProtNLM"/>
    </source>
</evidence>
<dbReference type="EMBL" id="JAAXPC010000018">
    <property type="protein sequence ID" value="NKY04459.1"/>
    <property type="molecule type" value="Genomic_DNA"/>
</dbReference>
<name>A0A846WS90_9ACTN</name>
<dbReference type="RefSeq" id="WP_006372206.1">
    <property type="nucleotide sequence ID" value="NZ_JAAXPC010000018.1"/>
</dbReference>
<gene>
    <name evidence="1" type="ORF">HGA05_23095</name>
</gene>
<dbReference type="AlphaFoldDB" id="A0A846WS90"/>
<dbReference type="SUPFAM" id="SSF159245">
    <property type="entry name" value="AttH-like"/>
    <property type="match status" value="1"/>
</dbReference>
<sequence length="379" mass="41677">MLSKWDDFPIHQAPLPVCQTVGSDPGRYDRHWMALHDRALTTQVGFGLSVHPNRGLVDAAISVSRDGVQHSVFASAPLSRDRDTVAGPLRLEVVEPMRTLRVLLDDHDGVSADLTFTAVTQHIEDSRMRRESGARLISERVRTVQFGEWSGTFTVGGETITCDRDNWWGFRDRSWGSRSTGTVAEAGNDTHGSSIYFAWTLLRFDDECLLVAVNETPEGISEARTVAVLPFLQPGDAPYGQEERIQRSDTFEFDIDYAAGSRRTTHVNLTIGPRGPITRSLDIDLQGLFLMRGLGYYHPKWKHGTDHGGIAVGSEHWILADADSAKLENVHAQQLCRAVRGDGAQGIGLFEHVAIGPHLPSGLPDGIGPRRSDAPVNDS</sequence>
<protein>
    <recommendedName>
        <fullName evidence="3">AttH domain-containing protein</fullName>
    </recommendedName>
</protein>